<dbReference type="EMBL" id="JADQTO010000010">
    <property type="protein sequence ID" value="MBG0564233.1"/>
    <property type="molecule type" value="Genomic_DNA"/>
</dbReference>
<evidence type="ECO:0000313" key="7">
    <source>
        <dbReference type="EMBL" id="MBG0564233.1"/>
    </source>
</evidence>
<evidence type="ECO:0000256" key="2">
    <source>
        <dbReference type="ARBA" id="ARBA00022692"/>
    </source>
</evidence>
<evidence type="ECO:0000259" key="6">
    <source>
        <dbReference type="PROSITE" id="PS50801"/>
    </source>
</evidence>
<feature type="transmembrane region" description="Helical" evidence="5">
    <location>
        <begin position="245"/>
        <end position="268"/>
    </location>
</feature>
<accession>A0A931CBS8</accession>
<evidence type="ECO:0000313" key="8">
    <source>
        <dbReference type="Proteomes" id="UP000598146"/>
    </source>
</evidence>
<dbReference type="InterPro" id="IPR002645">
    <property type="entry name" value="STAS_dom"/>
</dbReference>
<dbReference type="Pfam" id="PF00916">
    <property type="entry name" value="Sulfate_transp"/>
    <property type="match status" value="1"/>
</dbReference>
<evidence type="ECO:0000256" key="1">
    <source>
        <dbReference type="ARBA" id="ARBA00004141"/>
    </source>
</evidence>
<name>A0A931CBS8_9ACTN</name>
<proteinExistence type="predicted"/>
<dbReference type="Gene3D" id="3.30.750.24">
    <property type="entry name" value="STAS domain"/>
    <property type="match status" value="1"/>
</dbReference>
<keyword evidence="4 5" id="KW-0472">Membrane</keyword>
<dbReference type="InterPro" id="IPR001902">
    <property type="entry name" value="SLC26A/SulP_fam"/>
</dbReference>
<reference evidence="7" key="1">
    <citation type="submission" date="2020-11" db="EMBL/GenBank/DDBJ databases">
        <title>Isolation and identification of active actinomycetes.</title>
        <authorList>
            <person name="Sun X."/>
        </authorList>
    </citation>
    <scope>NUCLEOTIDE SEQUENCE</scope>
    <source>
        <strain evidence="7">NEAU-A11</strain>
    </source>
</reference>
<comment type="subcellular location">
    <subcellularLocation>
        <location evidence="1">Membrane</location>
        <topology evidence="1">Multi-pass membrane protein</topology>
    </subcellularLocation>
</comment>
<keyword evidence="2 5" id="KW-0812">Transmembrane</keyword>
<evidence type="ECO:0000256" key="5">
    <source>
        <dbReference type="SAM" id="Phobius"/>
    </source>
</evidence>
<dbReference type="AlphaFoldDB" id="A0A931CBS8"/>
<feature type="transmembrane region" description="Helical" evidence="5">
    <location>
        <begin position="197"/>
        <end position="218"/>
    </location>
</feature>
<organism evidence="7 8">
    <name type="scientific">Actinoplanes aureus</name>
    <dbReference type="NCBI Taxonomy" id="2792083"/>
    <lineage>
        <taxon>Bacteria</taxon>
        <taxon>Bacillati</taxon>
        <taxon>Actinomycetota</taxon>
        <taxon>Actinomycetes</taxon>
        <taxon>Micromonosporales</taxon>
        <taxon>Micromonosporaceae</taxon>
        <taxon>Actinoplanes</taxon>
    </lineage>
</organism>
<keyword evidence="8" id="KW-1185">Reference proteome</keyword>
<gene>
    <name evidence="7" type="ORF">I4J89_22560</name>
</gene>
<feature type="transmembrane region" description="Helical" evidence="5">
    <location>
        <begin position="379"/>
        <end position="407"/>
    </location>
</feature>
<evidence type="ECO:0000256" key="4">
    <source>
        <dbReference type="ARBA" id="ARBA00023136"/>
    </source>
</evidence>
<feature type="domain" description="STAS" evidence="6">
    <location>
        <begin position="443"/>
        <end position="522"/>
    </location>
</feature>
<dbReference type="SUPFAM" id="SSF52091">
    <property type="entry name" value="SpoIIaa-like"/>
    <property type="match status" value="1"/>
</dbReference>
<feature type="transmembrane region" description="Helical" evidence="5">
    <location>
        <begin position="329"/>
        <end position="359"/>
    </location>
</feature>
<dbReference type="Proteomes" id="UP000598146">
    <property type="component" value="Unassembled WGS sequence"/>
</dbReference>
<dbReference type="InterPro" id="IPR011547">
    <property type="entry name" value="SLC26A/SulP_dom"/>
</dbReference>
<dbReference type="GO" id="GO:0016020">
    <property type="term" value="C:membrane"/>
    <property type="evidence" value="ECO:0007669"/>
    <property type="project" value="UniProtKB-SubCell"/>
</dbReference>
<feature type="transmembrane region" description="Helical" evidence="5">
    <location>
        <begin position="167"/>
        <end position="190"/>
    </location>
</feature>
<dbReference type="InterPro" id="IPR036513">
    <property type="entry name" value="STAS_dom_sf"/>
</dbReference>
<sequence length="558" mass="57809">MTTGRRGRWLHRVLPERGTIRKDLVAGLPGAISGVPDGMAASVLAGVNPVHGLYASMAGPIGGGLTSSTRLMVITTTSAAALAAGSAVAGVPEEDRPGAMFLLTVIAGLLMVLAGVAKLGRYTRFVPHSVMIGFLSGVAANIVFGQLPDLVGADVSGPFALAKAWDLITHPTLADPAATLAGLTALVLLVALQRTRVAAYSALIALIVPSLAVALLHAGSVPRVRDNGAIPSGLPTPVLPRLEDFSFSLLAGAFAVAAVVLVQGAGVSEAAPNPDRTRSNPNQDFVAQGIGNLLAGLFRGQPVGGSVGRTALNVSAGAAGRWAAVFSGIWMALILLLFAGTVGAVVMSTLAAVLIFAAIGSLRPGAMLAILRTGRISQIAMISTFVATLFLPVAAAVGLGLVLSLLLQLNQEAIDLRVVELVPRDGGGFVERPAGRRLDSQRVTLLDVYGSLFYAGARTLQSRLPDPTGARRPVVVLRLRGRVMLGATAFTVFADYAERLADAGGRLYLSGVDPAMVQQIRRNRTVERVDGVRIFEASDVVGESSLKAYQAARRWLNS</sequence>
<dbReference type="CDD" id="cd07042">
    <property type="entry name" value="STAS_SulP_like_sulfate_transporter"/>
    <property type="match status" value="1"/>
</dbReference>
<comment type="caution">
    <text evidence="7">The sequence shown here is derived from an EMBL/GenBank/DDBJ whole genome shotgun (WGS) entry which is preliminary data.</text>
</comment>
<dbReference type="PANTHER" id="PTHR11814">
    <property type="entry name" value="SULFATE TRANSPORTER"/>
    <property type="match status" value="1"/>
</dbReference>
<feature type="transmembrane region" description="Helical" evidence="5">
    <location>
        <begin position="129"/>
        <end position="147"/>
    </location>
</feature>
<feature type="transmembrane region" description="Helical" evidence="5">
    <location>
        <begin position="98"/>
        <end position="117"/>
    </location>
</feature>
<keyword evidence="3 5" id="KW-1133">Transmembrane helix</keyword>
<evidence type="ECO:0000256" key="3">
    <source>
        <dbReference type="ARBA" id="ARBA00022989"/>
    </source>
</evidence>
<dbReference type="GO" id="GO:0055085">
    <property type="term" value="P:transmembrane transport"/>
    <property type="evidence" value="ECO:0007669"/>
    <property type="project" value="InterPro"/>
</dbReference>
<feature type="transmembrane region" description="Helical" evidence="5">
    <location>
        <begin position="71"/>
        <end position="92"/>
    </location>
</feature>
<dbReference type="PROSITE" id="PS50801">
    <property type="entry name" value="STAS"/>
    <property type="match status" value="1"/>
</dbReference>
<protein>
    <submittedName>
        <fullName evidence="7">SulP family inorganic anion transporter</fullName>
    </submittedName>
</protein>